<evidence type="ECO:0000256" key="6">
    <source>
        <dbReference type="ARBA" id="ARBA00022989"/>
    </source>
</evidence>
<dbReference type="GO" id="GO:0006506">
    <property type="term" value="P:GPI anchor biosynthetic process"/>
    <property type="evidence" value="ECO:0007669"/>
    <property type="project" value="UniProtKB-UniPathway"/>
</dbReference>
<evidence type="ECO:0000256" key="7">
    <source>
        <dbReference type="ARBA" id="ARBA00023136"/>
    </source>
</evidence>
<keyword evidence="4 9" id="KW-0812">Transmembrane</keyword>
<name>A0A6J3M2P3_9PEZI</name>
<comment type="pathway">
    <text evidence="2">Glycolipid biosynthesis; glycosylphosphatidylinositol-anchor biosynthesis.</text>
</comment>
<dbReference type="UniPathway" id="UPA00196"/>
<keyword evidence="3" id="KW-0337">GPI-anchor biosynthesis</keyword>
<feature type="transmembrane region" description="Helical" evidence="9">
    <location>
        <begin position="39"/>
        <end position="60"/>
    </location>
</feature>
<keyword evidence="7 9" id="KW-0472">Membrane</keyword>
<comment type="subcellular location">
    <subcellularLocation>
        <location evidence="1">Endoplasmic reticulum membrane</location>
        <topology evidence="1">Multi-pass membrane protein</topology>
    </subcellularLocation>
</comment>
<proteinExistence type="predicted"/>
<accession>A0A6J3M2P3</accession>
<feature type="transmembrane region" description="Helical" evidence="9">
    <location>
        <begin position="67"/>
        <end position="89"/>
    </location>
</feature>
<protein>
    <submittedName>
        <fullName evidence="11">Uncharacterized protein</fullName>
    </submittedName>
</protein>
<evidence type="ECO:0000313" key="10">
    <source>
        <dbReference type="Proteomes" id="UP000504637"/>
    </source>
</evidence>
<dbReference type="AlphaFoldDB" id="A0A6J3M2P3"/>
<evidence type="ECO:0000256" key="9">
    <source>
        <dbReference type="SAM" id="Phobius"/>
    </source>
</evidence>
<reference evidence="11" key="1">
    <citation type="submission" date="2020-01" db="EMBL/GenBank/DDBJ databases">
        <authorList>
            <consortium name="DOE Joint Genome Institute"/>
            <person name="Haridas S."/>
            <person name="Albert R."/>
            <person name="Binder M."/>
            <person name="Bloem J."/>
            <person name="Labutti K."/>
            <person name="Salamov A."/>
            <person name="Andreopoulos B."/>
            <person name="Baker S.E."/>
            <person name="Barry K."/>
            <person name="Bills G."/>
            <person name="Bluhm B.H."/>
            <person name="Cannon C."/>
            <person name="Castanera R."/>
            <person name="Culley D.E."/>
            <person name="Daum C."/>
            <person name="Ezra D."/>
            <person name="Gonzalez J.B."/>
            <person name="Henrissat B."/>
            <person name="Kuo A."/>
            <person name="Liang C."/>
            <person name="Lipzen A."/>
            <person name="Lutzoni F."/>
            <person name="Magnuson J."/>
            <person name="Mondo S."/>
            <person name="Nolan M."/>
            <person name="Ohm R."/>
            <person name="Pangilinan J."/>
            <person name="Park H.-J."/>
            <person name="Ramirez L."/>
            <person name="Alfaro M."/>
            <person name="Sun H."/>
            <person name="Tritt A."/>
            <person name="Yoshinaga Y."/>
            <person name="Zwiers L.-H."/>
            <person name="Turgeon B.G."/>
            <person name="Goodwin S.B."/>
            <person name="Spatafora J.W."/>
            <person name="Crous P.W."/>
            <person name="Grigoriev I.V."/>
        </authorList>
    </citation>
    <scope>NUCLEOTIDE SEQUENCE</scope>
    <source>
        <strain evidence="11">CBS 342.82</strain>
    </source>
</reference>
<dbReference type="Proteomes" id="UP000504637">
    <property type="component" value="Unplaced"/>
</dbReference>
<evidence type="ECO:0000256" key="2">
    <source>
        <dbReference type="ARBA" id="ARBA00004687"/>
    </source>
</evidence>
<keyword evidence="10" id="KW-1185">Reference proteome</keyword>
<reference evidence="11" key="2">
    <citation type="submission" date="2020-04" db="EMBL/GenBank/DDBJ databases">
        <authorList>
            <consortium name="NCBI Genome Project"/>
        </authorList>
    </citation>
    <scope>NUCLEOTIDE SEQUENCE</scope>
    <source>
        <strain evidence="11">CBS 342.82</strain>
    </source>
</reference>
<dbReference type="GeneID" id="54357898"/>
<sequence length="135" mass="13618">MSSSTSSTSTAAPAASPAAAAAAAAIAPIEILTTPESRFYANLHPILLLSIFIAAFRSLVADPLNTLLGLAPTVAILQAAYCVLCLPSSGNPSTAPAKPGQKKKKAAKPTQDLAAKIVVCPFPHSFFRNTSGGGG</sequence>
<evidence type="ECO:0000256" key="1">
    <source>
        <dbReference type="ARBA" id="ARBA00004477"/>
    </source>
</evidence>
<evidence type="ECO:0000256" key="8">
    <source>
        <dbReference type="SAM" id="MobiDB-lite"/>
    </source>
</evidence>
<keyword evidence="5" id="KW-0256">Endoplasmic reticulum</keyword>
<reference evidence="11" key="3">
    <citation type="submission" date="2025-08" db="UniProtKB">
        <authorList>
            <consortium name="RefSeq"/>
        </authorList>
    </citation>
    <scope>IDENTIFICATION</scope>
    <source>
        <strain evidence="11">CBS 342.82</strain>
    </source>
</reference>
<evidence type="ECO:0000313" key="11">
    <source>
        <dbReference type="RefSeq" id="XP_033458228.1"/>
    </source>
</evidence>
<dbReference type="GO" id="GO:0005789">
    <property type="term" value="C:endoplasmic reticulum membrane"/>
    <property type="evidence" value="ECO:0007669"/>
    <property type="project" value="UniProtKB-SubCell"/>
</dbReference>
<gene>
    <name evidence="11" type="ORF">K489DRAFT_268634</name>
</gene>
<organism evidence="11">
    <name type="scientific">Dissoconium aciculare CBS 342.82</name>
    <dbReference type="NCBI Taxonomy" id="1314786"/>
    <lineage>
        <taxon>Eukaryota</taxon>
        <taxon>Fungi</taxon>
        <taxon>Dikarya</taxon>
        <taxon>Ascomycota</taxon>
        <taxon>Pezizomycotina</taxon>
        <taxon>Dothideomycetes</taxon>
        <taxon>Dothideomycetidae</taxon>
        <taxon>Mycosphaerellales</taxon>
        <taxon>Dissoconiaceae</taxon>
        <taxon>Dissoconium</taxon>
    </lineage>
</organism>
<evidence type="ECO:0000256" key="3">
    <source>
        <dbReference type="ARBA" id="ARBA00022502"/>
    </source>
</evidence>
<keyword evidence="6 9" id="KW-1133">Transmembrane helix</keyword>
<evidence type="ECO:0000256" key="5">
    <source>
        <dbReference type="ARBA" id="ARBA00022824"/>
    </source>
</evidence>
<evidence type="ECO:0000256" key="4">
    <source>
        <dbReference type="ARBA" id="ARBA00022692"/>
    </source>
</evidence>
<dbReference type="Pfam" id="PF06699">
    <property type="entry name" value="PIG-F"/>
    <property type="match status" value="1"/>
</dbReference>
<dbReference type="RefSeq" id="XP_033458228.1">
    <property type="nucleotide sequence ID" value="XM_033600098.1"/>
</dbReference>
<feature type="region of interest" description="Disordered" evidence="8">
    <location>
        <begin position="90"/>
        <end position="109"/>
    </location>
</feature>
<dbReference type="InterPro" id="IPR009580">
    <property type="entry name" value="GPI_biosynthesis_protein_Pig-F"/>
</dbReference>